<evidence type="ECO:0000313" key="1">
    <source>
        <dbReference type="EMBL" id="JAH76553.1"/>
    </source>
</evidence>
<protein>
    <submittedName>
        <fullName evidence="1">Uncharacterized protein</fullName>
    </submittedName>
</protein>
<proteinExistence type="predicted"/>
<name>A0A0E9VH52_ANGAN</name>
<accession>A0A0E9VH52</accession>
<dbReference type="EMBL" id="GBXM01032024">
    <property type="protein sequence ID" value="JAH76553.1"/>
    <property type="molecule type" value="Transcribed_RNA"/>
</dbReference>
<reference evidence="1" key="1">
    <citation type="submission" date="2014-11" db="EMBL/GenBank/DDBJ databases">
        <authorList>
            <person name="Amaro Gonzalez C."/>
        </authorList>
    </citation>
    <scope>NUCLEOTIDE SEQUENCE</scope>
</reference>
<dbReference type="AlphaFoldDB" id="A0A0E9VH52"/>
<sequence length="19" mass="2046">MIYKGPVLSKGCTALCQSF</sequence>
<reference evidence="1" key="2">
    <citation type="journal article" date="2015" name="Fish Shellfish Immunol.">
        <title>Early steps in the European eel (Anguilla anguilla)-Vibrio vulnificus interaction in the gills: Role of the RtxA13 toxin.</title>
        <authorList>
            <person name="Callol A."/>
            <person name="Pajuelo D."/>
            <person name="Ebbesson L."/>
            <person name="Teles M."/>
            <person name="MacKenzie S."/>
            <person name="Amaro C."/>
        </authorList>
    </citation>
    <scope>NUCLEOTIDE SEQUENCE</scope>
</reference>
<organism evidence="1">
    <name type="scientific">Anguilla anguilla</name>
    <name type="common">European freshwater eel</name>
    <name type="synonym">Muraena anguilla</name>
    <dbReference type="NCBI Taxonomy" id="7936"/>
    <lineage>
        <taxon>Eukaryota</taxon>
        <taxon>Metazoa</taxon>
        <taxon>Chordata</taxon>
        <taxon>Craniata</taxon>
        <taxon>Vertebrata</taxon>
        <taxon>Euteleostomi</taxon>
        <taxon>Actinopterygii</taxon>
        <taxon>Neopterygii</taxon>
        <taxon>Teleostei</taxon>
        <taxon>Anguilliformes</taxon>
        <taxon>Anguillidae</taxon>
        <taxon>Anguilla</taxon>
    </lineage>
</organism>